<protein>
    <submittedName>
        <fullName evidence="2">Uncharacterized protein</fullName>
    </submittedName>
</protein>
<name>A0A9D1NBS9_9FIRM</name>
<comment type="caution">
    <text evidence="2">The sequence shown here is derived from an EMBL/GenBank/DDBJ whole genome shotgun (WGS) entry which is preliminary data.</text>
</comment>
<reference evidence="2" key="1">
    <citation type="submission" date="2020-10" db="EMBL/GenBank/DDBJ databases">
        <authorList>
            <person name="Gilroy R."/>
        </authorList>
    </citation>
    <scope>NUCLEOTIDE SEQUENCE</scope>
    <source>
        <strain evidence="2">23406</strain>
    </source>
</reference>
<evidence type="ECO:0000256" key="1">
    <source>
        <dbReference type="SAM" id="Phobius"/>
    </source>
</evidence>
<keyword evidence="1" id="KW-0472">Membrane</keyword>
<reference evidence="2" key="2">
    <citation type="journal article" date="2021" name="PeerJ">
        <title>Extensive microbial diversity within the chicken gut microbiome revealed by metagenomics and culture.</title>
        <authorList>
            <person name="Gilroy R."/>
            <person name="Ravi A."/>
            <person name="Getino M."/>
            <person name="Pursley I."/>
            <person name="Horton D.L."/>
            <person name="Alikhan N.F."/>
            <person name="Baker D."/>
            <person name="Gharbi K."/>
            <person name="Hall N."/>
            <person name="Watson M."/>
            <person name="Adriaenssens E.M."/>
            <person name="Foster-Nyarko E."/>
            <person name="Jarju S."/>
            <person name="Secka A."/>
            <person name="Antonio M."/>
            <person name="Oren A."/>
            <person name="Chaudhuri R.R."/>
            <person name="La Ragione R."/>
            <person name="Hildebrand F."/>
            <person name="Pallen M.J."/>
        </authorList>
    </citation>
    <scope>NUCLEOTIDE SEQUENCE</scope>
    <source>
        <strain evidence="2">23406</strain>
    </source>
</reference>
<evidence type="ECO:0000313" key="3">
    <source>
        <dbReference type="Proteomes" id="UP000886891"/>
    </source>
</evidence>
<feature type="transmembrane region" description="Helical" evidence="1">
    <location>
        <begin position="259"/>
        <end position="283"/>
    </location>
</feature>
<dbReference type="InterPro" id="IPR043747">
    <property type="entry name" value="DUF5692"/>
</dbReference>
<accession>A0A9D1NBS9</accession>
<dbReference type="Proteomes" id="UP000886891">
    <property type="component" value="Unassembled WGS sequence"/>
</dbReference>
<feature type="transmembrane region" description="Helical" evidence="1">
    <location>
        <begin position="134"/>
        <end position="156"/>
    </location>
</feature>
<feature type="transmembrane region" description="Helical" evidence="1">
    <location>
        <begin position="230"/>
        <end position="253"/>
    </location>
</feature>
<evidence type="ECO:0000313" key="2">
    <source>
        <dbReference type="EMBL" id="HIU99944.1"/>
    </source>
</evidence>
<sequence>MKGFFFDGYTVETIMMFLGLIALLVILNEVSRKNKWVATVFYGVLPLVLGILVIAGVTSSPSSKTWFGALKTYSAVAGVIGFMLIRYIDKIGKSKFAFYFPVVILVVNILEAIYREIEVYANYTVPVVDEAGIYMLGGPWNILNALAGLFLMLSLTGWMGIKVAKTPSRDMVWADQLWFWIIAYDFWNIAYCYNCISSRAMYAGVAIIIACTLCECFCKRGIWLQHRAQTLALFGMFSLAFDYSQFSAFSIVATYNPDAWLTLGILSFVVNLAVFAYTVSVIVKRKRNPLKQEMFVELKAYRRNLEANNLLPDNALSE</sequence>
<feature type="transmembrane region" description="Helical" evidence="1">
    <location>
        <begin position="96"/>
        <end position="114"/>
    </location>
</feature>
<gene>
    <name evidence="2" type="ORF">IAB14_02375</name>
</gene>
<organism evidence="2 3">
    <name type="scientific">Candidatus Stercoripulliclostridium merdipullorum</name>
    <dbReference type="NCBI Taxonomy" id="2840952"/>
    <lineage>
        <taxon>Bacteria</taxon>
        <taxon>Bacillati</taxon>
        <taxon>Bacillota</taxon>
        <taxon>Clostridia</taxon>
        <taxon>Eubacteriales</taxon>
        <taxon>Candidatus Stercoripulliclostridium</taxon>
    </lineage>
</organism>
<feature type="transmembrane region" description="Helical" evidence="1">
    <location>
        <begin position="39"/>
        <end position="59"/>
    </location>
</feature>
<dbReference type="AlphaFoldDB" id="A0A9D1NBS9"/>
<feature type="transmembrane region" description="Helical" evidence="1">
    <location>
        <begin position="65"/>
        <end position="84"/>
    </location>
</feature>
<feature type="transmembrane region" description="Helical" evidence="1">
    <location>
        <begin position="6"/>
        <end position="27"/>
    </location>
</feature>
<feature type="transmembrane region" description="Helical" evidence="1">
    <location>
        <begin position="177"/>
        <end position="194"/>
    </location>
</feature>
<keyword evidence="1" id="KW-0812">Transmembrane</keyword>
<keyword evidence="1" id="KW-1133">Transmembrane helix</keyword>
<proteinExistence type="predicted"/>
<dbReference type="EMBL" id="DVOH01000016">
    <property type="protein sequence ID" value="HIU99944.1"/>
    <property type="molecule type" value="Genomic_DNA"/>
</dbReference>
<feature type="transmembrane region" description="Helical" evidence="1">
    <location>
        <begin position="200"/>
        <end position="218"/>
    </location>
</feature>
<dbReference type="Pfam" id="PF18948">
    <property type="entry name" value="DUF5692"/>
    <property type="match status" value="1"/>
</dbReference>